<dbReference type="InterPro" id="IPR043519">
    <property type="entry name" value="NT_sf"/>
</dbReference>
<feature type="region of interest" description="Disordered" evidence="1">
    <location>
        <begin position="164"/>
        <end position="188"/>
    </location>
</feature>
<dbReference type="EMBL" id="JAVIJP010000099">
    <property type="protein sequence ID" value="KAL3615766.1"/>
    <property type="molecule type" value="Genomic_DNA"/>
</dbReference>
<dbReference type="Gene3D" id="3.30.460.10">
    <property type="entry name" value="Beta Polymerase, domain 2"/>
    <property type="match status" value="1"/>
</dbReference>
<dbReference type="AlphaFoldDB" id="A0ABD3BFC4"/>
<dbReference type="PANTHER" id="PTHR45979">
    <property type="entry name" value="PAP/OAS1 SUBSTRATE-BINDING DOMAIN SUPERFAMILY"/>
    <property type="match status" value="1"/>
</dbReference>
<evidence type="ECO:0000256" key="1">
    <source>
        <dbReference type="SAM" id="MobiDB-lite"/>
    </source>
</evidence>
<dbReference type="InterPro" id="IPR058920">
    <property type="entry name" value="PAP-OAS1-bd-rel"/>
</dbReference>
<gene>
    <name evidence="3" type="ORF">CASFOL_040060</name>
</gene>
<evidence type="ECO:0000313" key="3">
    <source>
        <dbReference type="EMBL" id="KAL3615766.1"/>
    </source>
</evidence>
<dbReference type="PANTHER" id="PTHR45979:SF2">
    <property type="entry name" value="PAP_OAS1 SUBSTRATE-BINDING DOMAIN SUPERFAMILY"/>
    <property type="match status" value="1"/>
</dbReference>
<keyword evidence="4" id="KW-1185">Reference proteome</keyword>
<evidence type="ECO:0000259" key="2">
    <source>
        <dbReference type="Pfam" id="PF26180"/>
    </source>
</evidence>
<protein>
    <recommendedName>
        <fullName evidence="2">PAP/OAS1 substrate-binding-related domain-containing protein</fullName>
    </recommendedName>
</protein>
<dbReference type="InterPro" id="IPR058921">
    <property type="entry name" value="PAP/OAS1-rel"/>
</dbReference>
<comment type="caution">
    <text evidence="3">The sequence shown here is derived from an EMBL/GenBank/DDBJ whole genome shotgun (WGS) entry which is preliminary data.</text>
</comment>
<dbReference type="Pfam" id="PF26180">
    <property type="entry name" value="PAP-OAS1"/>
    <property type="match status" value="1"/>
</dbReference>
<name>A0ABD3BFC4_9LAMI</name>
<sequence>MTDDSIFSISVFPYRSVPLKTYLPDGDIDLTTFGCSKFEDTLAENIKLILEEEERNASSVFVVKDVQLILLRVRIVKCIVELEDIVVNISFNQIGGLCTLCFLEQPLIVTDVVEHNQMVINVHCFCTVQCPENQPPQGYRSSPPVIGKNLHGGNTVMFEPDMPERNSQDVSQCSPRMDAHPSSNGSFDQPEKVGVFDWEAYCISLSEPVCVSLLPAFIVEMPEGSDTDLLLSSEFLTSCIGMFSVPAKIADISRGFQQQHLNIFDPLKDINNLCRSVSKAN</sequence>
<evidence type="ECO:0000313" key="4">
    <source>
        <dbReference type="Proteomes" id="UP001632038"/>
    </source>
</evidence>
<accession>A0ABD3BFC4</accession>
<reference evidence="4" key="1">
    <citation type="journal article" date="2024" name="IScience">
        <title>Strigolactones Initiate the Formation of Haustorium-like Structures in Castilleja.</title>
        <authorList>
            <person name="Buerger M."/>
            <person name="Peterson D."/>
            <person name="Chory J."/>
        </authorList>
    </citation>
    <scope>NUCLEOTIDE SEQUENCE [LARGE SCALE GENOMIC DNA]</scope>
</reference>
<organism evidence="3 4">
    <name type="scientific">Castilleja foliolosa</name>
    <dbReference type="NCBI Taxonomy" id="1961234"/>
    <lineage>
        <taxon>Eukaryota</taxon>
        <taxon>Viridiplantae</taxon>
        <taxon>Streptophyta</taxon>
        <taxon>Embryophyta</taxon>
        <taxon>Tracheophyta</taxon>
        <taxon>Spermatophyta</taxon>
        <taxon>Magnoliopsida</taxon>
        <taxon>eudicotyledons</taxon>
        <taxon>Gunneridae</taxon>
        <taxon>Pentapetalae</taxon>
        <taxon>asterids</taxon>
        <taxon>lamiids</taxon>
        <taxon>Lamiales</taxon>
        <taxon>Orobanchaceae</taxon>
        <taxon>Pedicularideae</taxon>
        <taxon>Castillejinae</taxon>
        <taxon>Castilleja</taxon>
    </lineage>
</organism>
<dbReference type="Proteomes" id="UP001632038">
    <property type="component" value="Unassembled WGS sequence"/>
</dbReference>
<proteinExistence type="predicted"/>
<feature type="domain" description="PAP/OAS1 substrate-binding-related" evidence="2">
    <location>
        <begin position="194"/>
        <end position="281"/>
    </location>
</feature>